<evidence type="ECO:0000313" key="2">
    <source>
        <dbReference type="EMBL" id="RXJ56207.1"/>
    </source>
</evidence>
<evidence type="ECO:0000313" key="3">
    <source>
        <dbReference type="Proteomes" id="UP000290657"/>
    </source>
</evidence>
<gene>
    <name evidence="2" type="ORF">CRV04_09175</name>
</gene>
<dbReference type="OrthoDB" id="5329963at2"/>
<organism evidence="2 3">
    <name type="scientific">Candidatus Marinarcus aquaticus</name>
    <dbReference type="NCBI Taxonomy" id="2044504"/>
    <lineage>
        <taxon>Bacteria</taxon>
        <taxon>Pseudomonadati</taxon>
        <taxon>Campylobacterota</taxon>
        <taxon>Epsilonproteobacteria</taxon>
        <taxon>Campylobacterales</taxon>
        <taxon>Arcobacteraceae</taxon>
        <taxon>Candidatus Marinarcus</taxon>
    </lineage>
</organism>
<comment type="caution">
    <text evidence="2">The sequence shown here is derived from an EMBL/GenBank/DDBJ whole genome shotgun (WGS) entry which is preliminary data.</text>
</comment>
<dbReference type="Proteomes" id="UP000290657">
    <property type="component" value="Unassembled WGS sequence"/>
</dbReference>
<protein>
    <submittedName>
        <fullName evidence="2">Methyltransferase</fullName>
    </submittedName>
</protein>
<dbReference type="GO" id="GO:0008168">
    <property type="term" value="F:methyltransferase activity"/>
    <property type="evidence" value="ECO:0007669"/>
    <property type="project" value="UniProtKB-KW"/>
</dbReference>
<dbReference type="GO" id="GO:0032259">
    <property type="term" value="P:methylation"/>
    <property type="evidence" value="ECO:0007669"/>
    <property type="project" value="UniProtKB-KW"/>
</dbReference>
<dbReference type="AlphaFoldDB" id="A0A4Q0XPP1"/>
<dbReference type="InterPro" id="IPR029063">
    <property type="entry name" value="SAM-dependent_MTases_sf"/>
</dbReference>
<keyword evidence="3" id="KW-1185">Reference proteome</keyword>
<keyword evidence="2" id="KW-0489">Methyltransferase</keyword>
<dbReference type="EMBL" id="PDKN01000006">
    <property type="protein sequence ID" value="RXJ56207.1"/>
    <property type="molecule type" value="Genomic_DNA"/>
</dbReference>
<dbReference type="SUPFAM" id="SSF53335">
    <property type="entry name" value="S-adenosyl-L-methionine-dependent methyltransferases"/>
    <property type="match status" value="1"/>
</dbReference>
<proteinExistence type="predicted"/>
<name>A0A4Q0XPP1_9BACT</name>
<dbReference type="Gene3D" id="3.40.50.150">
    <property type="entry name" value="Vaccinia Virus protein VP39"/>
    <property type="match status" value="1"/>
</dbReference>
<reference evidence="2 3" key="1">
    <citation type="submission" date="2017-10" db="EMBL/GenBank/DDBJ databases">
        <title>Genomics of the genus Arcobacter.</title>
        <authorList>
            <person name="Perez-Cataluna A."/>
            <person name="Figueras M.J."/>
        </authorList>
    </citation>
    <scope>NUCLEOTIDE SEQUENCE [LARGE SCALE GENOMIC DNA]</scope>
    <source>
        <strain evidence="2 3">CECT 8987</strain>
    </source>
</reference>
<feature type="domain" description="Methyltransferase FkbM" evidence="1">
    <location>
        <begin position="214"/>
        <end position="317"/>
    </location>
</feature>
<dbReference type="Pfam" id="PF05050">
    <property type="entry name" value="Methyltransf_21"/>
    <property type="match status" value="1"/>
</dbReference>
<dbReference type="NCBIfam" id="TIGR01444">
    <property type="entry name" value="fkbM_fam"/>
    <property type="match status" value="1"/>
</dbReference>
<accession>A0A4Q0XPP1</accession>
<sequence>MQVNLVGFDYINEKEKRLVERFLYSSEEKKYILGINKYTKSIAKEVAIDGIIDDFTRVQSSRKKEILQIEDVPKDALILSTASGSPLEIKKSLDALGYENFNYLSLYKYGTLQLPDPMFMADFKEDFLNNKAEYEKSYHLLFDEESKRIFEKVLNFKITYDFRFMQGFTNNHEAQYFDKDIIPNIKNIRFVDGGAYVGDTLQEIIKNYPDYEKIYCIEPNNLHINIAKREFGELKNIEFINCGLSDTTTTVEQFQEAQNNCDHNYQALQTDTLDNLIKDRVDYIKLDIEGAEQAALKGAKQTILKSHPILAVCIYHQAQDWYKVPQIVLGIRADYDVYLRHYMEGIYETVLYFLPKK</sequence>
<dbReference type="InterPro" id="IPR006342">
    <property type="entry name" value="FkbM_mtfrase"/>
</dbReference>
<keyword evidence="2" id="KW-0808">Transferase</keyword>
<evidence type="ECO:0000259" key="1">
    <source>
        <dbReference type="Pfam" id="PF05050"/>
    </source>
</evidence>